<sequence>MNYEYMKARDIISKAHYELEDIFKHTEPENMTSDFQSLENREARDTLEKVIGCLDIARDHLEYLNSPIKEGVLEEDSRTQKFFIIYDDRTESYNFGCGSSLELFINGEWIIGRVEANQEGEYYFYGAGRPLLFRGMRVRKRTNH</sequence>
<comment type="caution">
    <text evidence="2">The sequence shown here is derived from an EMBL/GenBank/DDBJ whole genome shotgun (WGS) entry which is preliminary data.</text>
</comment>
<keyword evidence="3" id="KW-1185">Reference proteome</keyword>
<dbReference type="Gene3D" id="2.40.10.390">
    <property type="match status" value="1"/>
</dbReference>
<dbReference type="EMBL" id="LGYO01000029">
    <property type="protein sequence ID" value="KNZ41449.1"/>
    <property type="molecule type" value="Genomic_DNA"/>
</dbReference>
<name>A0A0L6TYW1_9FIRM</name>
<evidence type="ECO:0000313" key="2">
    <source>
        <dbReference type="EMBL" id="KNZ41449.1"/>
    </source>
</evidence>
<dbReference type="InterPro" id="IPR035255">
    <property type="entry name" value="DUF5348"/>
</dbReference>
<proteinExistence type="predicted"/>
<dbReference type="STRING" id="52689.AKG39_11815"/>
<evidence type="ECO:0000259" key="1">
    <source>
        <dbReference type="Pfam" id="PF17295"/>
    </source>
</evidence>
<feature type="domain" description="DUF5348" evidence="1">
    <location>
        <begin position="71"/>
        <end position="139"/>
    </location>
</feature>
<evidence type="ECO:0000313" key="3">
    <source>
        <dbReference type="Proteomes" id="UP000036873"/>
    </source>
</evidence>
<reference evidence="3" key="1">
    <citation type="submission" date="2015-07" db="EMBL/GenBank/DDBJ databases">
        <title>Draft genome sequence of Acetobacterium bakii DSM 8293, a potential psychrophilic chemical producer through syngas fermentation.</title>
        <authorList>
            <person name="Song Y."/>
            <person name="Hwang S."/>
            <person name="Cho B.-K."/>
        </authorList>
    </citation>
    <scope>NUCLEOTIDE SEQUENCE [LARGE SCALE GENOMIC DNA]</scope>
    <source>
        <strain evidence="3">DSM 8239</strain>
    </source>
</reference>
<gene>
    <name evidence="2" type="ORF">AKG39_11815</name>
</gene>
<dbReference type="RefSeq" id="WP_050740609.1">
    <property type="nucleotide sequence ID" value="NZ_LGYO01000029.1"/>
</dbReference>
<accession>A0A0L6TYW1</accession>
<organism evidence="2 3">
    <name type="scientific">Acetobacterium bakii</name>
    <dbReference type="NCBI Taxonomy" id="52689"/>
    <lineage>
        <taxon>Bacteria</taxon>
        <taxon>Bacillati</taxon>
        <taxon>Bacillota</taxon>
        <taxon>Clostridia</taxon>
        <taxon>Eubacteriales</taxon>
        <taxon>Eubacteriaceae</taxon>
        <taxon>Acetobacterium</taxon>
    </lineage>
</organism>
<dbReference type="AlphaFoldDB" id="A0A0L6TYW1"/>
<dbReference type="OrthoDB" id="9554183at2"/>
<dbReference type="Pfam" id="PF17295">
    <property type="entry name" value="DUF5348"/>
    <property type="match status" value="1"/>
</dbReference>
<dbReference type="Proteomes" id="UP000036873">
    <property type="component" value="Unassembled WGS sequence"/>
</dbReference>
<protein>
    <recommendedName>
        <fullName evidence="1">DUF5348 domain-containing protein</fullName>
    </recommendedName>
</protein>